<dbReference type="SUPFAM" id="SSF81383">
    <property type="entry name" value="F-box domain"/>
    <property type="match status" value="1"/>
</dbReference>
<dbReference type="Pfam" id="PF12937">
    <property type="entry name" value="F-box-like"/>
    <property type="match status" value="1"/>
</dbReference>
<dbReference type="PANTHER" id="PTHR19872">
    <property type="entry name" value="UBIQUITIN LIGASE SPECIFICITY FACTOR/HREP PROTEIN"/>
    <property type="match status" value="1"/>
</dbReference>
<dbReference type="Proteomes" id="UP000828390">
    <property type="component" value="Unassembled WGS sequence"/>
</dbReference>
<dbReference type="PROSITE" id="PS50082">
    <property type="entry name" value="WD_REPEATS_2"/>
    <property type="match status" value="1"/>
</dbReference>
<evidence type="ECO:0000259" key="5">
    <source>
        <dbReference type="PROSITE" id="PS50181"/>
    </source>
</evidence>
<evidence type="ECO:0000256" key="3">
    <source>
        <dbReference type="ARBA" id="ARBA00022786"/>
    </source>
</evidence>
<organism evidence="6 7">
    <name type="scientific">Dreissena polymorpha</name>
    <name type="common">Zebra mussel</name>
    <name type="synonym">Mytilus polymorpha</name>
    <dbReference type="NCBI Taxonomy" id="45954"/>
    <lineage>
        <taxon>Eukaryota</taxon>
        <taxon>Metazoa</taxon>
        <taxon>Spiralia</taxon>
        <taxon>Lophotrochozoa</taxon>
        <taxon>Mollusca</taxon>
        <taxon>Bivalvia</taxon>
        <taxon>Autobranchia</taxon>
        <taxon>Heteroconchia</taxon>
        <taxon>Euheterodonta</taxon>
        <taxon>Imparidentia</taxon>
        <taxon>Neoheterodontei</taxon>
        <taxon>Myida</taxon>
        <taxon>Dreissenoidea</taxon>
        <taxon>Dreissenidae</taxon>
        <taxon>Dreissena</taxon>
    </lineage>
</organism>
<dbReference type="InterPro" id="IPR015943">
    <property type="entry name" value="WD40/YVTN_repeat-like_dom_sf"/>
</dbReference>
<dbReference type="PROSITE" id="PS50181">
    <property type="entry name" value="FBOX"/>
    <property type="match status" value="1"/>
</dbReference>
<comment type="caution">
    <text evidence="6">The sequence shown here is derived from an EMBL/GenBank/DDBJ whole genome shotgun (WGS) entry which is preliminary data.</text>
</comment>
<dbReference type="Gene3D" id="2.130.10.10">
    <property type="entry name" value="YVTN repeat-like/Quinoprotein amine dehydrogenase"/>
    <property type="match status" value="2"/>
</dbReference>
<evidence type="ECO:0000313" key="7">
    <source>
        <dbReference type="Proteomes" id="UP000828390"/>
    </source>
</evidence>
<dbReference type="EMBL" id="JAIWYP010000001">
    <property type="protein sequence ID" value="KAH3883059.1"/>
    <property type="molecule type" value="Genomic_DNA"/>
</dbReference>
<dbReference type="SUPFAM" id="SSF50978">
    <property type="entry name" value="WD40 repeat-like"/>
    <property type="match status" value="1"/>
</dbReference>
<dbReference type="Gene3D" id="1.20.1280.50">
    <property type="match status" value="1"/>
</dbReference>
<accession>A0A9D4MWJ7</accession>
<feature type="domain" description="F-box" evidence="5">
    <location>
        <begin position="183"/>
        <end position="229"/>
    </location>
</feature>
<evidence type="ECO:0000313" key="6">
    <source>
        <dbReference type="EMBL" id="KAH3883059.1"/>
    </source>
</evidence>
<protein>
    <recommendedName>
        <fullName evidence="5">F-box domain-containing protein</fullName>
    </recommendedName>
</protein>
<keyword evidence="7" id="KW-1185">Reference proteome</keyword>
<dbReference type="InterPro" id="IPR036322">
    <property type="entry name" value="WD40_repeat_dom_sf"/>
</dbReference>
<dbReference type="Pfam" id="PF00400">
    <property type="entry name" value="WD40"/>
    <property type="match status" value="2"/>
</dbReference>
<keyword evidence="3" id="KW-0833">Ubl conjugation pathway</keyword>
<dbReference type="InterPro" id="IPR051075">
    <property type="entry name" value="SCF_subunit_WD-repeat"/>
</dbReference>
<sequence>MDTEANEQLETFRKQWKKELSRRRKAEKSLSKSLSQVTKVVACKDIPSEVPIFVPCTEAQCAIDNTNRQGTNRCNGNDDLISSCLISVKTSPAVREHLLNFPSASCGNDNCHGNHIIHISSDGSPEIRSPKRHSGAEYTKHKLKRLKHQKLEDIFLERQTSDVPMERLLDRLISDIDEVTEIPFFDITLPKEVAVNIFQYLSMQDLCHCAQVSKSWNRLAEDELLWCKICHQLGFEKIYTTREKTNWKSVVQHNVKREQTLVLNWKNFNGKVSSLEHVKGKILTAVHSFRDTIVAGYTNGDVKLWNLSTDETVLFQPSSTSLLIREENEADSSYVQTNMVHSVQIAGSVTAAVFTHGNIDIWDMQSGSQVLQTHHPKTGHRFIPKMCLTPSSNTIVAGYANYIDILHREGNQTEFEALHVLDTEKDVNHLKLFTNNCDSDSGIPSVVFSTAHTVSVYTLLSRGSGYVGQRSEIHNIFGASIDQVDTKPSEGWLGAALGIGLWGGFSDKLQVKLYDLSSGKLLHSLGGHSWLITCMNMFESPHHELVTGSADRNVRVCDVRAPDPVVMSYFVRAVVSCVQMDQWKVVSGSEDGFVQVWDRRMKSKLWEYNNRFGFDLRTNVVSYY</sequence>
<dbReference type="InterPro" id="IPR001680">
    <property type="entry name" value="WD40_rpt"/>
</dbReference>
<evidence type="ECO:0000256" key="1">
    <source>
        <dbReference type="ARBA" id="ARBA00022574"/>
    </source>
</evidence>
<dbReference type="SMART" id="SM00320">
    <property type="entry name" value="WD40"/>
    <property type="match status" value="3"/>
</dbReference>
<dbReference type="CDD" id="cd22134">
    <property type="entry name" value="F-box_FBXW8"/>
    <property type="match status" value="1"/>
</dbReference>
<gene>
    <name evidence="6" type="ORF">DPMN_007007</name>
</gene>
<dbReference type="PANTHER" id="PTHR19872:SF9">
    <property type="entry name" value="UBIQUITIN-BINDING SDF UBIQUITIN LIGASE COMPLEX SUBUNIT"/>
    <property type="match status" value="1"/>
</dbReference>
<keyword evidence="2" id="KW-0677">Repeat</keyword>
<proteinExistence type="predicted"/>
<evidence type="ECO:0000256" key="4">
    <source>
        <dbReference type="PROSITE-ProRule" id="PRU00221"/>
    </source>
</evidence>
<feature type="repeat" description="WD" evidence="4">
    <location>
        <begin position="585"/>
        <end position="598"/>
    </location>
</feature>
<name>A0A9D4MWJ7_DREPO</name>
<dbReference type="InterPro" id="IPR001810">
    <property type="entry name" value="F-box_dom"/>
</dbReference>
<dbReference type="InterPro" id="IPR036047">
    <property type="entry name" value="F-box-like_dom_sf"/>
</dbReference>
<dbReference type="SMART" id="SM00256">
    <property type="entry name" value="FBOX"/>
    <property type="match status" value="1"/>
</dbReference>
<reference evidence="6" key="2">
    <citation type="submission" date="2020-11" db="EMBL/GenBank/DDBJ databases">
        <authorList>
            <person name="McCartney M.A."/>
            <person name="Auch B."/>
            <person name="Kono T."/>
            <person name="Mallez S."/>
            <person name="Becker A."/>
            <person name="Gohl D.M."/>
            <person name="Silverstein K.A.T."/>
            <person name="Koren S."/>
            <person name="Bechman K.B."/>
            <person name="Herman A."/>
            <person name="Abrahante J.E."/>
            <person name="Garbe J."/>
        </authorList>
    </citation>
    <scope>NUCLEOTIDE SEQUENCE</scope>
    <source>
        <strain evidence="6">Duluth1</strain>
        <tissue evidence="6">Whole animal</tissue>
    </source>
</reference>
<keyword evidence="1 4" id="KW-0853">WD repeat</keyword>
<reference evidence="6" key="1">
    <citation type="journal article" date="2019" name="bioRxiv">
        <title>The Genome of the Zebra Mussel, Dreissena polymorpha: A Resource for Invasive Species Research.</title>
        <authorList>
            <person name="McCartney M.A."/>
            <person name="Auch B."/>
            <person name="Kono T."/>
            <person name="Mallez S."/>
            <person name="Zhang Y."/>
            <person name="Obille A."/>
            <person name="Becker A."/>
            <person name="Abrahante J.E."/>
            <person name="Garbe J."/>
            <person name="Badalamenti J.P."/>
            <person name="Herman A."/>
            <person name="Mangelson H."/>
            <person name="Liachko I."/>
            <person name="Sullivan S."/>
            <person name="Sone E.D."/>
            <person name="Koren S."/>
            <person name="Silverstein K.A.T."/>
            <person name="Beckman K.B."/>
            <person name="Gohl D.M."/>
        </authorList>
    </citation>
    <scope>NUCLEOTIDE SEQUENCE</scope>
    <source>
        <strain evidence="6">Duluth1</strain>
        <tissue evidence="6">Whole animal</tissue>
    </source>
</reference>
<dbReference type="AlphaFoldDB" id="A0A9D4MWJ7"/>
<evidence type="ECO:0000256" key="2">
    <source>
        <dbReference type="ARBA" id="ARBA00022737"/>
    </source>
</evidence>